<dbReference type="Gene3D" id="1.10.3470.10">
    <property type="entry name" value="ABC transporter involved in vitamin B12 uptake, BtuC"/>
    <property type="match status" value="1"/>
</dbReference>
<dbReference type="RefSeq" id="WP_185977470.1">
    <property type="nucleotide sequence ID" value="NZ_JACBGI020000003.1"/>
</dbReference>
<protein>
    <submittedName>
        <fullName evidence="12">Metal ABC transporter permease</fullName>
    </submittedName>
</protein>
<feature type="transmembrane region" description="Helical" evidence="10">
    <location>
        <begin position="81"/>
        <end position="101"/>
    </location>
</feature>
<evidence type="ECO:0000256" key="9">
    <source>
        <dbReference type="SAM" id="MobiDB-lite"/>
    </source>
</evidence>
<evidence type="ECO:0000259" key="11">
    <source>
        <dbReference type="Pfam" id="PF02742"/>
    </source>
</evidence>
<dbReference type="InterPro" id="IPR037294">
    <property type="entry name" value="ABC_BtuC-like"/>
</dbReference>
<evidence type="ECO:0000256" key="2">
    <source>
        <dbReference type="ARBA" id="ARBA00008034"/>
    </source>
</evidence>
<evidence type="ECO:0000313" key="12">
    <source>
        <dbReference type="EMBL" id="MBF6057318.1"/>
    </source>
</evidence>
<feature type="region of interest" description="Disordered" evidence="9">
    <location>
        <begin position="421"/>
        <end position="446"/>
    </location>
</feature>
<feature type="domain" description="Iron dependent repressor metal binding and dimerisation" evidence="11">
    <location>
        <begin position="371"/>
        <end position="439"/>
    </location>
</feature>
<dbReference type="PANTHER" id="PTHR30477:SF3">
    <property type="entry name" value="METAL TRANSPORT SYSTEM MEMBRANE PROTEIN CT_069-RELATED"/>
    <property type="match status" value="1"/>
</dbReference>
<gene>
    <name evidence="12" type="ORF">H8792_003095</name>
</gene>
<organism evidence="12 13">
    <name type="scientific">Thiomicrorhabdus heinhorstiae</name>
    <dbReference type="NCBI Taxonomy" id="2748010"/>
    <lineage>
        <taxon>Bacteria</taxon>
        <taxon>Pseudomonadati</taxon>
        <taxon>Pseudomonadota</taxon>
        <taxon>Gammaproteobacteria</taxon>
        <taxon>Thiotrichales</taxon>
        <taxon>Piscirickettsiaceae</taxon>
        <taxon>Thiomicrorhabdus</taxon>
    </lineage>
</organism>
<evidence type="ECO:0000256" key="4">
    <source>
        <dbReference type="ARBA" id="ARBA00022475"/>
    </source>
</evidence>
<dbReference type="InterPro" id="IPR001367">
    <property type="entry name" value="Fe_dep_repressor"/>
</dbReference>
<dbReference type="Gene3D" id="1.10.10.10">
    <property type="entry name" value="Winged helix-like DNA-binding domain superfamily/Winged helix DNA-binding domain"/>
    <property type="match status" value="1"/>
</dbReference>
<evidence type="ECO:0000256" key="1">
    <source>
        <dbReference type="ARBA" id="ARBA00004651"/>
    </source>
</evidence>
<feature type="transmembrane region" description="Helical" evidence="10">
    <location>
        <begin position="158"/>
        <end position="176"/>
    </location>
</feature>
<dbReference type="InterPro" id="IPR036388">
    <property type="entry name" value="WH-like_DNA-bd_sf"/>
</dbReference>
<dbReference type="SMART" id="SM00529">
    <property type="entry name" value="HTH_DTXR"/>
    <property type="match status" value="1"/>
</dbReference>
<dbReference type="Proteomes" id="UP001193680">
    <property type="component" value="Unassembled WGS sequence"/>
</dbReference>
<accession>A0ABS0BU00</accession>
<reference evidence="12 13" key="2">
    <citation type="submission" date="2020-11" db="EMBL/GenBank/DDBJ databases">
        <title>Sulfur oxidizing isolate from Hospital Hole Sinkhole.</title>
        <authorList>
            <person name="Scott K.M."/>
        </authorList>
    </citation>
    <scope>NUCLEOTIDE SEQUENCE [LARGE SCALE GENOMIC DNA]</scope>
    <source>
        <strain evidence="12 13">HH1</strain>
    </source>
</reference>
<comment type="caution">
    <text evidence="12">The sequence shown here is derived from an EMBL/GenBank/DDBJ whole genome shotgun (WGS) entry which is preliminary data.</text>
</comment>
<reference evidence="12 13" key="1">
    <citation type="submission" date="2020-06" db="EMBL/GenBank/DDBJ databases">
        <authorList>
            <person name="Scott K."/>
        </authorList>
    </citation>
    <scope>NUCLEOTIDE SEQUENCE [LARGE SCALE GENOMIC DNA]</scope>
    <source>
        <strain evidence="12 13">HH1</strain>
    </source>
</reference>
<dbReference type="EMBL" id="JACBGI020000003">
    <property type="protein sequence ID" value="MBF6057318.1"/>
    <property type="molecule type" value="Genomic_DNA"/>
</dbReference>
<keyword evidence="5 8" id="KW-0812">Transmembrane</keyword>
<proteinExistence type="inferred from homology"/>
<name>A0ABS0BU00_9GAMM</name>
<dbReference type="Pfam" id="PF00950">
    <property type="entry name" value="ABC-3"/>
    <property type="match status" value="1"/>
</dbReference>
<feature type="transmembrane region" description="Helical" evidence="10">
    <location>
        <begin position="245"/>
        <end position="266"/>
    </location>
</feature>
<keyword evidence="4" id="KW-1003">Cell membrane</keyword>
<dbReference type="SUPFAM" id="SSF47979">
    <property type="entry name" value="Iron-dependent repressor protein, dimerization domain"/>
    <property type="match status" value="1"/>
</dbReference>
<dbReference type="InterPro" id="IPR001626">
    <property type="entry name" value="ABC_TroCD"/>
</dbReference>
<evidence type="ECO:0000256" key="3">
    <source>
        <dbReference type="ARBA" id="ARBA00022448"/>
    </source>
</evidence>
<feature type="transmembrane region" description="Helical" evidence="10">
    <location>
        <begin position="272"/>
        <end position="290"/>
    </location>
</feature>
<feature type="transmembrane region" description="Helical" evidence="10">
    <location>
        <begin position="55"/>
        <end position="75"/>
    </location>
</feature>
<evidence type="ECO:0000256" key="5">
    <source>
        <dbReference type="ARBA" id="ARBA00022692"/>
    </source>
</evidence>
<dbReference type="InterPro" id="IPR036421">
    <property type="entry name" value="Fe_dep_repressor_sf"/>
</dbReference>
<evidence type="ECO:0000256" key="6">
    <source>
        <dbReference type="ARBA" id="ARBA00022989"/>
    </source>
</evidence>
<evidence type="ECO:0000256" key="8">
    <source>
        <dbReference type="RuleBase" id="RU003943"/>
    </source>
</evidence>
<evidence type="ECO:0000256" key="10">
    <source>
        <dbReference type="SAM" id="Phobius"/>
    </source>
</evidence>
<feature type="transmembrane region" description="Helical" evidence="10">
    <location>
        <begin position="113"/>
        <end position="131"/>
    </location>
</feature>
<dbReference type="Pfam" id="PF02742">
    <property type="entry name" value="Fe_dep_repr_C"/>
    <property type="match status" value="1"/>
</dbReference>
<keyword evidence="7 10" id="KW-0472">Membrane</keyword>
<dbReference type="CDD" id="cd06550">
    <property type="entry name" value="TM_ABC_iron-siderophores_like"/>
    <property type="match status" value="1"/>
</dbReference>
<evidence type="ECO:0000313" key="13">
    <source>
        <dbReference type="Proteomes" id="UP001193680"/>
    </source>
</evidence>
<comment type="subcellular location">
    <subcellularLocation>
        <location evidence="1 8">Cell membrane</location>
        <topology evidence="1 8">Multi-pass membrane protein</topology>
    </subcellularLocation>
</comment>
<dbReference type="InterPro" id="IPR022689">
    <property type="entry name" value="Iron_dep_repressor"/>
</dbReference>
<keyword evidence="6 10" id="KW-1133">Transmembrane helix</keyword>
<feature type="transmembrane region" description="Helical" evidence="10">
    <location>
        <begin position="27"/>
        <end position="50"/>
    </location>
</feature>
<keyword evidence="3 8" id="KW-0813">Transport</keyword>
<dbReference type="PANTHER" id="PTHR30477">
    <property type="entry name" value="ABC-TRANSPORTER METAL-BINDING PROTEIN"/>
    <property type="match status" value="1"/>
</dbReference>
<comment type="similarity">
    <text evidence="2 8">Belongs to the ABC-3 integral membrane protein family.</text>
</comment>
<dbReference type="SUPFAM" id="SSF81345">
    <property type="entry name" value="ABC transporter involved in vitamin B12 uptake, BtuC"/>
    <property type="match status" value="1"/>
</dbReference>
<sequence>MEAWNLTHSVSMWDNLAAFWRFEDINALWVLSGSILLGMSASVIGAFAFLRKRSLIGDALAHAALPGVMMAFLLFQSRDPVVIFFGALLSSFVGFFIIDWLPKNTKIKPDAALAITLSFFFALGLMLLSYIQGAELENKSGLDKILFGQAAAMTESDIHLLAYVSLFILITVALFFQKFRLIAFNRIYAQSLGISVKSYELLLALLIVMSVVVGLQLVGVVLMAAVLLTPIAATRYWSNQLTPMLLLASTIGALSALISTQVSYLAPAMPTGPWMVVSLSLLFMISLFFGTNKGLLKRWLETRALRKRVAEENILRTFYKLSERQQERESFSMADVQGMRNMQASQLHATLDQMLRKGLILSQSGGYRLSESGMQQASQLTRRHRLWENYLMQQAELSPDMVHQQAERMEHILTADEETKLQAELNSSHADPHGQPIPQGKGERHD</sequence>
<keyword evidence="13" id="KW-1185">Reference proteome</keyword>
<evidence type="ECO:0000256" key="7">
    <source>
        <dbReference type="ARBA" id="ARBA00023136"/>
    </source>
</evidence>